<organism evidence="2 3">
    <name type="scientific">Lymnaea stagnalis</name>
    <name type="common">Great pond snail</name>
    <name type="synonym">Helix stagnalis</name>
    <dbReference type="NCBI Taxonomy" id="6523"/>
    <lineage>
        <taxon>Eukaryota</taxon>
        <taxon>Metazoa</taxon>
        <taxon>Spiralia</taxon>
        <taxon>Lophotrochozoa</taxon>
        <taxon>Mollusca</taxon>
        <taxon>Gastropoda</taxon>
        <taxon>Heterobranchia</taxon>
        <taxon>Euthyneura</taxon>
        <taxon>Panpulmonata</taxon>
        <taxon>Hygrophila</taxon>
        <taxon>Lymnaeoidea</taxon>
        <taxon>Lymnaeidae</taxon>
        <taxon>Lymnaea</taxon>
    </lineage>
</organism>
<evidence type="ECO:0000313" key="2">
    <source>
        <dbReference type="EMBL" id="CAL1544752.1"/>
    </source>
</evidence>
<evidence type="ECO:0000313" key="3">
    <source>
        <dbReference type="Proteomes" id="UP001497497"/>
    </source>
</evidence>
<feature type="compositionally biased region" description="Acidic residues" evidence="1">
    <location>
        <begin position="73"/>
        <end position="98"/>
    </location>
</feature>
<protein>
    <submittedName>
        <fullName evidence="2">Uncharacterized protein</fullName>
    </submittedName>
</protein>
<dbReference type="EMBL" id="CAXITT010000642">
    <property type="protein sequence ID" value="CAL1544752.1"/>
    <property type="molecule type" value="Genomic_DNA"/>
</dbReference>
<feature type="region of interest" description="Disordered" evidence="1">
    <location>
        <begin position="54"/>
        <end position="117"/>
    </location>
</feature>
<gene>
    <name evidence="2" type="ORF">GSLYS_00018235001</name>
</gene>
<name>A0AAV2ICX0_LYMST</name>
<dbReference type="Proteomes" id="UP001497497">
    <property type="component" value="Unassembled WGS sequence"/>
</dbReference>
<feature type="non-terminal residue" evidence="2">
    <location>
        <position position="117"/>
    </location>
</feature>
<reference evidence="2 3" key="1">
    <citation type="submission" date="2024-04" db="EMBL/GenBank/DDBJ databases">
        <authorList>
            <consortium name="Genoscope - CEA"/>
            <person name="William W."/>
        </authorList>
    </citation>
    <scope>NUCLEOTIDE SEQUENCE [LARGE SCALE GENOMIC DNA]</scope>
</reference>
<proteinExistence type="predicted"/>
<dbReference type="AlphaFoldDB" id="A0AAV2ICX0"/>
<sequence length="117" mass="13798">LNKANSVFCLLNSLFSHQIVIQFYIYVGFNEKMPTEGTASSYMWRKSRMKFVMTKRSASMSDRQRKRTSSKNDDDDNNEIEDDFTSCFIDDDESDIENNDSLFLKENHEEKEINDKQ</sequence>
<evidence type="ECO:0000256" key="1">
    <source>
        <dbReference type="SAM" id="MobiDB-lite"/>
    </source>
</evidence>
<feature type="compositionally biased region" description="Basic and acidic residues" evidence="1">
    <location>
        <begin position="103"/>
        <end position="117"/>
    </location>
</feature>
<comment type="caution">
    <text evidence="2">The sequence shown here is derived from an EMBL/GenBank/DDBJ whole genome shotgun (WGS) entry which is preliminary data.</text>
</comment>
<accession>A0AAV2ICX0</accession>
<feature type="non-terminal residue" evidence="2">
    <location>
        <position position="1"/>
    </location>
</feature>
<keyword evidence="3" id="KW-1185">Reference proteome</keyword>